<keyword evidence="1" id="KW-0812">Transmembrane</keyword>
<feature type="transmembrane region" description="Helical" evidence="1">
    <location>
        <begin position="95"/>
        <end position="116"/>
    </location>
</feature>
<evidence type="ECO:0008006" key="4">
    <source>
        <dbReference type="Google" id="ProtNLM"/>
    </source>
</evidence>
<feature type="non-terminal residue" evidence="2">
    <location>
        <position position="1"/>
    </location>
</feature>
<feature type="transmembrane region" description="Helical" evidence="1">
    <location>
        <begin position="128"/>
        <end position="149"/>
    </location>
</feature>
<organism evidence="2 3">
    <name type="scientific">Paracraurococcus ruber</name>
    <dbReference type="NCBI Taxonomy" id="77675"/>
    <lineage>
        <taxon>Bacteria</taxon>
        <taxon>Pseudomonadati</taxon>
        <taxon>Pseudomonadota</taxon>
        <taxon>Alphaproteobacteria</taxon>
        <taxon>Acetobacterales</taxon>
        <taxon>Roseomonadaceae</taxon>
        <taxon>Paracraurococcus</taxon>
    </lineage>
</organism>
<sequence>CQCRRRWARRPAVALLLYVLLGKLLTGSGAAAALAQAAAAALGPLAPYAIGPIALLSGMVTGSNVGSNAALMPVQAALGAAAGLPAAVAPAIQNFAGAAGVALSVGVTAMLCGLLADGTRPAALWRLLWPWGVLVLGLGWAAVPLLGALP</sequence>
<comment type="caution">
    <text evidence="2">The sequence shown here is derived from an EMBL/GenBank/DDBJ whole genome shotgun (WGS) entry which is preliminary data.</text>
</comment>
<accession>A0ABS1D392</accession>
<protein>
    <recommendedName>
        <fullName evidence="4">L-lactate permease</fullName>
    </recommendedName>
</protein>
<evidence type="ECO:0000313" key="2">
    <source>
        <dbReference type="EMBL" id="MBK1661332.1"/>
    </source>
</evidence>
<feature type="transmembrane region" description="Helical" evidence="1">
    <location>
        <begin position="69"/>
        <end position="89"/>
    </location>
</feature>
<reference evidence="2 3" key="1">
    <citation type="journal article" date="2020" name="Microorganisms">
        <title>Osmotic Adaptation and Compatible Solute Biosynthesis of Phototrophic Bacteria as Revealed from Genome Analyses.</title>
        <authorList>
            <person name="Imhoff J.F."/>
            <person name="Rahn T."/>
            <person name="Kunzel S."/>
            <person name="Keller A."/>
            <person name="Neulinger S.C."/>
        </authorList>
    </citation>
    <scope>NUCLEOTIDE SEQUENCE [LARGE SCALE GENOMIC DNA]</scope>
    <source>
        <strain evidence="2 3">DSM 15382</strain>
    </source>
</reference>
<keyword evidence="1" id="KW-0472">Membrane</keyword>
<gene>
    <name evidence="2" type="ORF">CKO45_24280</name>
</gene>
<evidence type="ECO:0000313" key="3">
    <source>
        <dbReference type="Proteomes" id="UP000697995"/>
    </source>
</evidence>
<dbReference type="EMBL" id="NRSG01000286">
    <property type="protein sequence ID" value="MBK1661332.1"/>
    <property type="molecule type" value="Genomic_DNA"/>
</dbReference>
<dbReference type="Proteomes" id="UP000697995">
    <property type="component" value="Unassembled WGS sequence"/>
</dbReference>
<feature type="transmembrane region" description="Helical" evidence="1">
    <location>
        <begin position="45"/>
        <end position="62"/>
    </location>
</feature>
<proteinExistence type="predicted"/>
<dbReference type="RefSeq" id="WP_408901664.1">
    <property type="nucleotide sequence ID" value="NZ_NRSG01000286.1"/>
</dbReference>
<evidence type="ECO:0000256" key="1">
    <source>
        <dbReference type="SAM" id="Phobius"/>
    </source>
</evidence>
<keyword evidence="3" id="KW-1185">Reference proteome</keyword>
<name>A0ABS1D392_9PROT</name>
<keyword evidence="1" id="KW-1133">Transmembrane helix</keyword>